<dbReference type="OMA" id="NEIPEPG"/>
<organism evidence="1 2">
    <name type="scientific">Haemaphysalis longicornis</name>
    <name type="common">Bush tick</name>
    <dbReference type="NCBI Taxonomy" id="44386"/>
    <lineage>
        <taxon>Eukaryota</taxon>
        <taxon>Metazoa</taxon>
        <taxon>Ecdysozoa</taxon>
        <taxon>Arthropoda</taxon>
        <taxon>Chelicerata</taxon>
        <taxon>Arachnida</taxon>
        <taxon>Acari</taxon>
        <taxon>Parasitiformes</taxon>
        <taxon>Ixodida</taxon>
        <taxon>Ixodoidea</taxon>
        <taxon>Ixodidae</taxon>
        <taxon>Haemaphysalinae</taxon>
        <taxon>Haemaphysalis</taxon>
    </lineage>
</organism>
<dbReference type="AlphaFoldDB" id="A0A9J6FS26"/>
<proteinExistence type="predicted"/>
<evidence type="ECO:0000313" key="2">
    <source>
        <dbReference type="Proteomes" id="UP000821853"/>
    </source>
</evidence>
<accession>A0A9J6FS26</accession>
<sequence length="169" mass="18927">MGTSKQTLRHVKLRITSRHDTKANLIEALEVPTIRSGTPFTVPTSCVGEDVRDLPHADDADGYTNDTIQLLIGSDYNWKVTTGKIRRLTSGLTAVETSFGWTLRGPVKSTENIRGTFSTGVMKVFPQNFSDDNEKLSQQLQAFWEVEHMGILNHKDEESVEDSVLTEFK</sequence>
<dbReference type="Proteomes" id="UP000821853">
    <property type="component" value="Unassembled WGS sequence"/>
</dbReference>
<keyword evidence="2" id="KW-1185">Reference proteome</keyword>
<evidence type="ECO:0000313" key="1">
    <source>
        <dbReference type="EMBL" id="KAH9365080.1"/>
    </source>
</evidence>
<dbReference type="OrthoDB" id="6505652at2759"/>
<evidence type="ECO:0008006" key="3">
    <source>
        <dbReference type="Google" id="ProtNLM"/>
    </source>
</evidence>
<comment type="caution">
    <text evidence="1">The sequence shown here is derived from an EMBL/GenBank/DDBJ whole genome shotgun (WGS) entry which is preliminary data.</text>
</comment>
<reference evidence="1 2" key="1">
    <citation type="journal article" date="2020" name="Cell">
        <title>Large-Scale Comparative Analyses of Tick Genomes Elucidate Their Genetic Diversity and Vector Capacities.</title>
        <authorList>
            <consortium name="Tick Genome and Microbiome Consortium (TIGMIC)"/>
            <person name="Jia N."/>
            <person name="Wang J."/>
            <person name="Shi W."/>
            <person name="Du L."/>
            <person name="Sun Y."/>
            <person name="Zhan W."/>
            <person name="Jiang J.F."/>
            <person name="Wang Q."/>
            <person name="Zhang B."/>
            <person name="Ji P."/>
            <person name="Bell-Sakyi L."/>
            <person name="Cui X.M."/>
            <person name="Yuan T.T."/>
            <person name="Jiang B.G."/>
            <person name="Yang W.F."/>
            <person name="Lam T.T."/>
            <person name="Chang Q.C."/>
            <person name="Ding S.J."/>
            <person name="Wang X.J."/>
            <person name="Zhu J.G."/>
            <person name="Ruan X.D."/>
            <person name="Zhao L."/>
            <person name="Wei J.T."/>
            <person name="Ye R.Z."/>
            <person name="Que T.C."/>
            <person name="Du C.H."/>
            <person name="Zhou Y.H."/>
            <person name="Cheng J.X."/>
            <person name="Dai P.F."/>
            <person name="Guo W.B."/>
            <person name="Han X.H."/>
            <person name="Huang E.J."/>
            <person name="Li L.F."/>
            <person name="Wei W."/>
            <person name="Gao Y.C."/>
            <person name="Liu J.Z."/>
            <person name="Shao H.Z."/>
            <person name="Wang X."/>
            <person name="Wang C.C."/>
            <person name="Yang T.C."/>
            <person name="Huo Q.B."/>
            <person name="Li W."/>
            <person name="Chen H.Y."/>
            <person name="Chen S.E."/>
            <person name="Zhou L.G."/>
            <person name="Ni X.B."/>
            <person name="Tian J.H."/>
            <person name="Sheng Y."/>
            <person name="Liu T."/>
            <person name="Pan Y.S."/>
            <person name="Xia L.Y."/>
            <person name="Li J."/>
            <person name="Zhao F."/>
            <person name="Cao W.C."/>
        </authorList>
    </citation>
    <scope>NUCLEOTIDE SEQUENCE [LARGE SCALE GENOMIC DNA]</scope>
    <source>
        <strain evidence="1">HaeL-2018</strain>
    </source>
</reference>
<dbReference type="EMBL" id="JABSTR010000003">
    <property type="protein sequence ID" value="KAH9365080.1"/>
    <property type="molecule type" value="Genomic_DNA"/>
</dbReference>
<dbReference type="VEuPathDB" id="VectorBase:HLOH_060033"/>
<protein>
    <recommendedName>
        <fullName evidence="3">Peptidase aspartic putative domain-containing protein</fullName>
    </recommendedName>
</protein>
<gene>
    <name evidence="1" type="ORF">HPB48_011904</name>
</gene>
<name>A0A9J6FS26_HAELO</name>